<dbReference type="SUPFAM" id="SSF53448">
    <property type="entry name" value="Nucleotide-diphospho-sugar transferases"/>
    <property type="match status" value="1"/>
</dbReference>
<evidence type="ECO:0000256" key="11">
    <source>
        <dbReference type="SAM" id="Phobius"/>
    </source>
</evidence>
<feature type="binding site" evidence="10">
    <location>
        <position position="303"/>
    </location>
    <ligand>
        <name>Mn(2+)</name>
        <dbReference type="ChEBI" id="CHEBI:29035"/>
    </ligand>
</feature>
<evidence type="ECO:0000256" key="2">
    <source>
        <dbReference type="ARBA" id="ARBA00022676"/>
    </source>
</evidence>
<feature type="binding site" evidence="10">
    <location>
        <position position="279"/>
    </location>
    <ligand>
        <name>Mn(2+)</name>
        <dbReference type="ChEBI" id="CHEBI:29035"/>
    </ligand>
</feature>
<dbReference type="InterPro" id="IPR005150">
    <property type="entry name" value="Cellulose_synth"/>
</dbReference>
<feature type="binding site" evidence="9">
    <location>
        <position position="143"/>
    </location>
    <ligand>
        <name>UDP-alpha-D-glucose</name>
        <dbReference type="ChEBI" id="CHEBI:58885"/>
    </ligand>
</feature>
<evidence type="ECO:0000256" key="4">
    <source>
        <dbReference type="ARBA" id="ARBA00022692"/>
    </source>
</evidence>
<dbReference type="GO" id="GO:0016020">
    <property type="term" value="C:membrane"/>
    <property type="evidence" value="ECO:0007669"/>
    <property type="project" value="InterPro"/>
</dbReference>
<dbReference type="Pfam" id="PF03552">
    <property type="entry name" value="Cellulose_synt"/>
    <property type="match status" value="2"/>
</dbReference>
<dbReference type="AlphaFoldDB" id="A0A9P0Z783"/>
<dbReference type="GO" id="GO:0016760">
    <property type="term" value="F:cellulose synthase (UDP-forming) activity"/>
    <property type="evidence" value="ECO:0007669"/>
    <property type="project" value="InterPro"/>
</dbReference>
<dbReference type="InterPro" id="IPR029044">
    <property type="entry name" value="Nucleotide-diphossugar_trans"/>
</dbReference>
<keyword evidence="5 11" id="KW-1133">Transmembrane helix</keyword>
<dbReference type="Gene3D" id="3.90.550.10">
    <property type="entry name" value="Spore Coat Polysaccharide Biosynthesis Protein SpsA, Chain A"/>
    <property type="match status" value="1"/>
</dbReference>
<feature type="transmembrane region" description="Helical" evidence="11">
    <location>
        <begin position="53"/>
        <end position="73"/>
    </location>
</feature>
<feature type="active site" evidence="8">
    <location>
        <position position="439"/>
    </location>
</feature>
<dbReference type="GO" id="GO:0071555">
    <property type="term" value="P:cell wall organization"/>
    <property type="evidence" value="ECO:0007669"/>
    <property type="project" value="UniProtKB-KW"/>
</dbReference>
<evidence type="ECO:0000256" key="7">
    <source>
        <dbReference type="ARBA" id="ARBA00023316"/>
    </source>
</evidence>
<feature type="transmembrane region" description="Helical" evidence="11">
    <location>
        <begin position="592"/>
        <end position="613"/>
    </location>
</feature>
<keyword evidence="7" id="KW-0961">Cell wall biogenesis/degradation</keyword>
<organism evidence="12 13">
    <name type="scientific">Cuscuta europaea</name>
    <name type="common">European dodder</name>
    <dbReference type="NCBI Taxonomy" id="41803"/>
    <lineage>
        <taxon>Eukaryota</taxon>
        <taxon>Viridiplantae</taxon>
        <taxon>Streptophyta</taxon>
        <taxon>Embryophyta</taxon>
        <taxon>Tracheophyta</taxon>
        <taxon>Spermatophyta</taxon>
        <taxon>Magnoliopsida</taxon>
        <taxon>eudicotyledons</taxon>
        <taxon>Gunneridae</taxon>
        <taxon>Pentapetalae</taxon>
        <taxon>asterids</taxon>
        <taxon>lamiids</taxon>
        <taxon>Solanales</taxon>
        <taxon>Convolvulaceae</taxon>
        <taxon>Cuscuteae</taxon>
        <taxon>Cuscuta</taxon>
        <taxon>Cuscuta subgen. Cuscuta</taxon>
    </lineage>
</organism>
<evidence type="ECO:0000256" key="3">
    <source>
        <dbReference type="ARBA" id="ARBA00022679"/>
    </source>
</evidence>
<dbReference type="PANTHER" id="PTHR13301">
    <property type="entry name" value="X-BOX TRANSCRIPTION FACTOR-RELATED"/>
    <property type="match status" value="1"/>
</dbReference>
<keyword evidence="13" id="KW-1185">Reference proteome</keyword>
<protein>
    <recommendedName>
        <fullName evidence="14">Cellulose synthase-like protein H1</fullName>
    </recommendedName>
</protein>
<feature type="transmembrane region" description="Helical" evidence="11">
    <location>
        <begin position="551"/>
        <end position="571"/>
    </location>
</feature>
<dbReference type="Proteomes" id="UP001152484">
    <property type="component" value="Unassembled WGS sequence"/>
</dbReference>
<accession>A0A9P0Z783</accession>
<evidence type="ECO:0008006" key="14">
    <source>
        <dbReference type="Google" id="ProtNLM"/>
    </source>
</evidence>
<reference evidence="12" key="1">
    <citation type="submission" date="2022-07" db="EMBL/GenBank/DDBJ databases">
        <authorList>
            <person name="Macas J."/>
            <person name="Novak P."/>
            <person name="Neumann P."/>
        </authorList>
    </citation>
    <scope>NUCLEOTIDE SEQUENCE</scope>
</reference>
<keyword evidence="3" id="KW-0808">Transferase</keyword>
<feature type="active site" evidence="8">
    <location>
        <position position="143"/>
    </location>
</feature>
<dbReference type="GO" id="GO:0012505">
    <property type="term" value="C:endomembrane system"/>
    <property type="evidence" value="ECO:0007669"/>
    <property type="project" value="UniProtKB-SubCell"/>
</dbReference>
<evidence type="ECO:0000256" key="10">
    <source>
        <dbReference type="PIRSR" id="PIRSR605150-3"/>
    </source>
</evidence>
<feature type="binding site" evidence="9">
    <location>
        <position position="114"/>
    </location>
    <ligand>
        <name>UDP-alpha-D-glucose</name>
        <dbReference type="ChEBI" id="CHEBI:58885"/>
    </ligand>
</feature>
<comment type="subcellular location">
    <subcellularLocation>
        <location evidence="1">Endomembrane system</location>
        <topology evidence="1">Multi-pass membrane protein</topology>
    </subcellularLocation>
</comment>
<keyword evidence="6 11" id="KW-0472">Membrane</keyword>
<evidence type="ECO:0000256" key="1">
    <source>
        <dbReference type="ARBA" id="ARBA00004127"/>
    </source>
</evidence>
<feature type="transmembrane region" description="Helical" evidence="11">
    <location>
        <begin position="702"/>
        <end position="720"/>
    </location>
</feature>
<evidence type="ECO:0000256" key="6">
    <source>
        <dbReference type="ARBA" id="ARBA00023136"/>
    </source>
</evidence>
<keyword evidence="2" id="KW-0328">Glycosyltransferase</keyword>
<name>A0A9P0Z783_CUSEU</name>
<evidence type="ECO:0000313" key="12">
    <source>
        <dbReference type="EMBL" id="CAH9089287.1"/>
    </source>
</evidence>
<feature type="transmembrane region" description="Helical" evidence="11">
    <location>
        <begin position="642"/>
        <end position="662"/>
    </location>
</feature>
<comment type="caution">
    <text evidence="12">The sequence shown here is derived from an EMBL/GenBank/DDBJ whole genome shotgun (WGS) entry which is preliminary data.</text>
</comment>
<dbReference type="GO" id="GO:0030244">
    <property type="term" value="P:cellulose biosynthetic process"/>
    <property type="evidence" value="ECO:0007669"/>
    <property type="project" value="InterPro"/>
</dbReference>
<proteinExistence type="predicted"/>
<feature type="transmembrane region" description="Helical" evidence="11">
    <location>
        <begin position="21"/>
        <end position="41"/>
    </location>
</feature>
<gene>
    <name evidence="12" type="ORF">CEURO_LOCUS10840</name>
</gene>
<dbReference type="OrthoDB" id="72851at2759"/>
<dbReference type="EMBL" id="CAMAPE010000020">
    <property type="protein sequence ID" value="CAH9089287.1"/>
    <property type="molecule type" value="Genomic_DNA"/>
</dbReference>
<evidence type="ECO:0000256" key="8">
    <source>
        <dbReference type="PIRSR" id="PIRSR605150-1"/>
    </source>
</evidence>
<evidence type="ECO:0000256" key="9">
    <source>
        <dbReference type="PIRSR" id="PIRSR605150-2"/>
    </source>
</evidence>
<sequence length="724" mass="81660">MAPKSPPSFPLYEVKFVNSKISRTVEVIILCLLLSLISYRLLSLNSHDYSLPWFLALVCESWFAFNWILTINIKWNHVETKTYPERLLKRLEDRAVAEFPAVDMFVTTADPELEPPIITVNTVLSLLAVDYPANKLACYVSDDGASPLTFFSLVEASKFAQIWVPFCKKFDVAVRAPFRYFHANPTCPHDRSLEFQHEWNKIKDEYLKLCAKIEDASKESMAFGLTAQFSVFSKIKRRDHSSIVKVIWENKGTIPEGDAVPHLIYISREKRPKIHHHHKAGAMNVLTRASGVMTNAPFMLNVDCDCFVNDPKVVLHAMCFLLGAEDEKDVGFVQFPQSFYSSLKDDPYGNQFKITMRCMVRGIAAIQGSLYMGTGCFHRRKVMYGSPPNCSTSSGSLYPEMTILTNSIEAAHEVANCAYEFGSAWGRNIGWIYGSTTEDVLTGLTIHNKGWKSAYCDPDPPAFLGCAPTGGPAASTQQKRWSTGLTEVLIGNNSPILKFFFGKLQFRQCLAYLWVMLWPVETFFEICNSLLPAFCIISNSSFQPKVNEAAIVMPASIFISYNLYTLSEYIMGGESIRAWWNNRRMSKLNASGPWLFGFLSAIFKVIGISNTVFEITKKEHTRDDTLQEESDVGGFTFDDSPIFIPATTILLVNIAALFIGLLDFDKQENKRWSFGEVICSLWVILMYWTYVKGLFGKGKCGIPFYTILRSGILALLFVQASRLV</sequence>
<keyword evidence="4 11" id="KW-0812">Transmembrane</keyword>
<evidence type="ECO:0000313" key="13">
    <source>
        <dbReference type="Proteomes" id="UP001152484"/>
    </source>
</evidence>
<feature type="transmembrane region" description="Helical" evidence="11">
    <location>
        <begin position="674"/>
        <end position="690"/>
    </location>
</feature>
<evidence type="ECO:0000256" key="5">
    <source>
        <dbReference type="ARBA" id="ARBA00022989"/>
    </source>
</evidence>